<sequence length="131" mass="14857">MMKLKEKMTPAELAEVLGLARQTVNRWAREQKWRTEAIPGVKGGRARLIVIDRPVIDFLTNIPAFRHLNEEYQLAEQPSGYFINEADAVWRQIADTLQLMTAAEQTHLRDLLARDGISGFLARLGINTATK</sequence>
<dbReference type="Pfam" id="PF07037">
    <property type="entry name" value="YfeC-like"/>
    <property type="match status" value="1"/>
</dbReference>
<dbReference type="AlphaFoldDB" id="A0AAP0VEE8"/>
<evidence type="ECO:0000313" key="1">
    <source>
        <dbReference type="EMBL" id="MDX7014797.1"/>
    </source>
</evidence>
<dbReference type="SUPFAM" id="SSF46955">
    <property type="entry name" value="Putative DNA-binding domain"/>
    <property type="match status" value="1"/>
</dbReference>
<reference evidence="1" key="2">
    <citation type="submission" date="2023-11" db="EMBL/GenBank/DDBJ databases">
        <title>Detection of rare carbapenemases in Enterobacterales - comparison of two colorimetric and two CIM-based carbapenemase assays.</title>
        <authorList>
            <person name="Schaffarczyk L."/>
            <person name="Noster J."/>
            <person name="Stelzer Y."/>
            <person name="Sattler J."/>
            <person name="Gatermann S."/>
            <person name="Hamprecht A."/>
        </authorList>
    </citation>
    <scope>NUCLEOTIDE SEQUENCE</scope>
    <source>
        <strain evidence="1">CIM-Cont-037</strain>
    </source>
</reference>
<dbReference type="RefSeq" id="WP_015365514.1">
    <property type="nucleotide sequence ID" value="NZ_AP022108.1"/>
</dbReference>
<dbReference type="EMBL" id="JARELW010000006">
    <property type="protein sequence ID" value="MEA8800834.1"/>
    <property type="molecule type" value="Genomic_DNA"/>
</dbReference>
<evidence type="ECO:0000313" key="2">
    <source>
        <dbReference type="EMBL" id="MEA8800834.1"/>
    </source>
</evidence>
<dbReference type="InterPro" id="IPR010749">
    <property type="entry name" value="YfeC-like"/>
</dbReference>
<reference evidence="2" key="1">
    <citation type="journal article" date="2023" name="J. Hosp. Infect.">
        <title>Cross-contamination of carbapenem-resistant Gram-negative bacteria between patients and hospital environment in the first year of a newly built surgical ward.</title>
        <authorList>
            <person name="Boutin S."/>
            <person name="Scherrer M."/>
            <person name="Spath I."/>
            <person name="Kocer K."/>
            <person name="Heeg K."/>
            <person name="Nurjadi D."/>
        </authorList>
    </citation>
    <scope>NUCLEOTIDE SEQUENCE</scope>
    <source>
        <strain evidence="2">KE10384</strain>
    </source>
</reference>
<dbReference type="GO" id="GO:0003677">
    <property type="term" value="F:DNA binding"/>
    <property type="evidence" value="ECO:0007669"/>
    <property type="project" value="UniProtKB-KW"/>
</dbReference>
<evidence type="ECO:0000313" key="3">
    <source>
        <dbReference type="Proteomes" id="UP001279012"/>
    </source>
</evidence>
<organism evidence="1 3">
    <name type="scientific">Klebsiella aerogenes</name>
    <name type="common">Enterobacter aerogenes</name>
    <dbReference type="NCBI Taxonomy" id="548"/>
    <lineage>
        <taxon>Bacteria</taxon>
        <taxon>Pseudomonadati</taxon>
        <taxon>Pseudomonadota</taxon>
        <taxon>Gammaproteobacteria</taxon>
        <taxon>Enterobacterales</taxon>
        <taxon>Enterobacteriaceae</taxon>
        <taxon>Klebsiella/Raoultella group</taxon>
        <taxon>Klebsiella</taxon>
    </lineage>
</organism>
<proteinExistence type="predicted"/>
<protein>
    <submittedName>
        <fullName evidence="1">DNA-binding transcriptional regulator</fullName>
    </submittedName>
</protein>
<dbReference type="EMBL" id="JAWZZT010000006">
    <property type="protein sequence ID" value="MDX7014797.1"/>
    <property type="molecule type" value="Genomic_DNA"/>
</dbReference>
<dbReference type="Proteomes" id="UP001303386">
    <property type="component" value="Unassembled WGS sequence"/>
</dbReference>
<comment type="caution">
    <text evidence="1">The sequence shown here is derived from an EMBL/GenBank/DDBJ whole genome shotgun (WGS) entry which is preliminary data.</text>
</comment>
<dbReference type="Proteomes" id="UP001279012">
    <property type="component" value="Unassembled WGS sequence"/>
</dbReference>
<gene>
    <name evidence="2" type="ORF">PZT46_16410</name>
    <name evidence="1" type="ORF">SJ059_10020</name>
</gene>
<keyword evidence="1" id="KW-0238">DNA-binding</keyword>
<name>A0AAP0VEE8_KLEAE</name>
<dbReference type="InterPro" id="IPR009061">
    <property type="entry name" value="DNA-bd_dom_put_sf"/>
</dbReference>
<accession>A0AAP0VEE8</accession>